<dbReference type="InterPro" id="IPR020846">
    <property type="entry name" value="MFS_dom"/>
</dbReference>
<evidence type="ECO:0000313" key="6">
    <source>
        <dbReference type="EMBL" id="OWF66531.1"/>
    </source>
</evidence>
<dbReference type="SUPFAM" id="SSF103473">
    <property type="entry name" value="MFS general substrate transporter"/>
    <property type="match status" value="1"/>
</dbReference>
<feature type="transmembrane region" description="Helical" evidence="4">
    <location>
        <begin position="17"/>
        <end position="39"/>
    </location>
</feature>
<reference evidence="6 7" key="1">
    <citation type="submission" date="2017-03" db="EMBL/GenBank/DDBJ databases">
        <title>New species Polynucleobacter sp. MWH-EgelM1-30-B4.</title>
        <authorList>
            <person name="Hahn M.W."/>
        </authorList>
    </citation>
    <scope>NUCLEOTIDE SEQUENCE [LARGE SCALE GENOMIC DNA]</scope>
    <source>
        <strain evidence="6 7">MWH-EgelM1-30-B4</strain>
    </source>
</reference>
<feature type="transmembrane region" description="Helical" evidence="4">
    <location>
        <begin position="188"/>
        <end position="209"/>
    </location>
</feature>
<evidence type="ECO:0000313" key="7">
    <source>
        <dbReference type="Proteomes" id="UP000196880"/>
    </source>
</evidence>
<dbReference type="PANTHER" id="PTHR23531:SF1">
    <property type="entry name" value="QUINOLENE RESISTANCE PROTEIN NORA"/>
    <property type="match status" value="1"/>
</dbReference>
<comment type="caution">
    <text evidence="6">The sequence shown here is derived from an EMBL/GenBank/DDBJ whole genome shotgun (WGS) entry which is preliminary data.</text>
</comment>
<keyword evidence="7" id="KW-1185">Reference proteome</keyword>
<dbReference type="RefSeq" id="WP_087908559.1">
    <property type="nucleotide sequence ID" value="NZ_NAIA01000001.1"/>
</dbReference>
<evidence type="ECO:0000256" key="4">
    <source>
        <dbReference type="SAM" id="Phobius"/>
    </source>
</evidence>
<evidence type="ECO:0000259" key="5">
    <source>
        <dbReference type="PROSITE" id="PS50850"/>
    </source>
</evidence>
<accession>A0A210RZV5</accession>
<feature type="transmembrane region" description="Helical" evidence="4">
    <location>
        <begin position="221"/>
        <end position="242"/>
    </location>
</feature>
<dbReference type="InterPro" id="IPR036259">
    <property type="entry name" value="MFS_trans_sf"/>
</dbReference>
<feature type="transmembrane region" description="Helical" evidence="4">
    <location>
        <begin position="504"/>
        <end position="524"/>
    </location>
</feature>
<keyword evidence="2 4" id="KW-1133">Transmembrane helix</keyword>
<dbReference type="InterPro" id="IPR052714">
    <property type="entry name" value="MFS_Exporter"/>
</dbReference>
<proteinExistence type="predicted"/>
<keyword evidence="3 4" id="KW-0472">Membrane</keyword>
<feature type="transmembrane region" description="Helical" evidence="4">
    <location>
        <begin position="375"/>
        <end position="397"/>
    </location>
</feature>
<feature type="transmembrane region" description="Helical" evidence="4">
    <location>
        <begin position="591"/>
        <end position="610"/>
    </location>
</feature>
<feature type="domain" description="Major facilitator superfamily (MFS) profile" evidence="5">
    <location>
        <begin position="437"/>
        <end position="821"/>
    </location>
</feature>
<keyword evidence="1 4" id="KW-0812">Transmembrane</keyword>
<evidence type="ECO:0000256" key="1">
    <source>
        <dbReference type="ARBA" id="ARBA00022692"/>
    </source>
</evidence>
<dbReference type="OrthoDB" id="7066727at2"/>
<feature type="transmembrane region" description="Helical" evidence="4">
    <location>
        <begin position="785"/>
        <end position="808"/>
    </location>
</feature>
<evidence type="ECO:0000256" key="2">
    <source>
        <dbReference type="ARBA" id="ARBA00022989"/>
    </source>
</evidence>
<dbReference type="EMBL" id="NAIA01000001">
    <property type="protein sequence ID" value="OWF66531.1"/>
    <property type="molecule type" value="Genomic_DNA"/>
</dbReference>
<dbReference type="AlphaFoldDB" id="A0A210RZV5"/>
<feature type="transmembrane region" description="Helical" evidence="4">
    <location>
        <begin position="471"/>
        <end position="497"/>
    </location>
</feature>
<dbReference type="PROSITE" id="PS50850">
    <property type="entry name" value="MFS"/>
    <property type="match status" value="1"/>
</dbReference>
<sequence>MKQTFSKWTGTHQGMRFYVAALASLLIVMVLSLTGFLNIGSFQKSYIDSLVSSYGVTGSEARRTIEYSVKYHKPLNNFAGMGEILSDIKKQAPTVENVFVMLPNGDTLYDISGPTDVEALPENLLTKINFSDAKKKNNLSWLLSGDEYHALIPLRDANQDWIGTIDIVFNENAVSEKMTAYLSDTLKIMVSIALATILCIVLVVYRIHLFLKNGQLNKRGLLIAMTLILATAQASFGVLNVVTFRSAYLEVVNNNLNIAADMISKRINRVVGFGFTYEELDGVDDWLKNLAGPVKEINYVNLNNPNGDTLFSSSIDAKQSTSNQAQKPEAQQDSNDVPQVSRLLGKDSNGLDASLVIAASKSYIDQKVFSLALDAVTMFVTSIFFLVEMLVFIIIVLSNKVTLTNLHEAEKTDPSHTHGMTAKQETALVITQHENCVRVLAFLLLLCSYMSISFIPLLMKDIYRPLWGLSFNVIVGLPIASEMFGAFLSSLLAGYFIDRYGWRPVFVCGFILLSIATVISALSSDAVNFIAIRCFVGIGYGAAWMGLRGLVATGKSNHERTHGFSILNAGIFAGMNCGAVIGALLAQRIGFPAVMILASMMIAVALPFTFSLTVNSKPAITGNNKLTLAGLRTFFLHKDTFFFFLLITIPSAITSSFLTYFFPIFANSVDVSQGDIGRGFLLYGICMVFIGPLLVKFLAGRKVNTKHLMLGSCLIGVLSLSTFWSAPTFIGALIAIVILGISDSVGLVSQNSYFMSIPAAEKIGHGKALSFYSAMKKVGQFSGPAVFGVAVSLGTLLGVGLIASAYLITTISFGLASRESHSDINLPHSVD</sequence>
<protein>
    <recommendedName>
        <fullName evidence="5">Major facilitator superfamily (MFS) profile domain-containing protein</fullName>
    </recommendedName>
</protein>
<dbReference type="Proteomes" id="UP000196880">
    <property type="component" value="Unassembled WGS sequence"/>
</dbReference>
<dbReference type="Pfam" id="PF07690">
    <property type="entry name" value="MFS_1"/>
    <property type="match status" value="1"/>
</dbReference>
<dbReference type="Gene3D" id="1.20.1250.20">
    <property type="entry name" value="MFS general substrate transporter like domains"/>
    <property type="match status" value="1"/>
</dbReference>
<feature type="transmembrane region" description="Helical" evidence="4">
    <location>
        <begin position="530"/>
        <end position="551"/>
    </location>
</feature>
<name>A0A210RZV5_9BURK</name>
<feature type="transmembrane region" description="Helical" evidence="4">
    <location>
        <begin position="563"/>
        <end position="585"/>
    </location>
</feature>
<feature type="transmembrane region" description="Helical" evidence="4">
    <location>
        <begin position="676"/>
        <end position="695"/>
    </location>
</feature>
<evidence type="ECO:0000256" key="3">
    <source>
        <dbReference type="ARBA" id="ARBA00023136"/>
    </source>
</evidence>
<feature type="transmembrane region" description="Helical" evidence="4">
    <location>
        <begin position="707"/>
        <end position="724"/>
    </location>
</feature>
<feature type="transmembrane region" description="Helical" evidence="4">
    <location>
        <begin position="641"/>
        <end position="664"/>
    </location>
</feature>
<organism evidence="6 7">
    <name type="scientific">Polynucleobacter hirudinilacicola</name>
    <dbReference type="NCBI Taxonomy" id="1743166"/>
    <lineage>
        <taxon>Bacteria</taxon>
        <taxon>Pseudomonadati</taxon>
        <taxon>Pseudomonadota</taxon>
        <taxon>Betaproteobacteria</taxon>
        <taxon>Burkholderiales</taxon>
        <taxon>Burkholderiaceae</taxon>
        <taxon>Polynucleobacter</taxon>
    </lineage>
</organism>
<gene>
    <name evidence="6" type="ORF">B6A14_00675</name>
</gene>
<dbReference type="PANTHER" id="PTHR23531">
    <property type="entry name" value="QUINOLENE RESISTANCE PROTEIN NORA"/>
    <property type="match status" value="1"/>
</dbReference>
<dbReference type="InterPro" id="IPR011701">
    <property type="entry name" value="MFS"/>
</dbReference>
<dbReference type="GO" id="GO:0022857">
    <property type="term" value="F:transmembrane transporter activity"/>
    <property type="evidence" value="ECO:0007669"/>
    <property type="project" value="InterPro"/>
</dbReference>
<feature type="transmembrane region" description="Helical" evidence="4">
    <location>
        <begin position="439"/>
        <end position="459"/>
    </location>
</feature>